<evidence type="ECO:0000256" key="2">
    <source>
        <dbReference type="SAM" id="MobiDB-lite"/>
    </source>
</evidence>
<evidence type="ECO:0000313" key="6">
    <source>
        <dbReference type="EMBL" id="OIV38626.1"/>
    </source>
</evidence>
<feature type="signal peptide" evidence="3">
    <location>
        <begin position="1"/>
        <end position="35"/>
    </location>
</feature>
<dbReference type="InterPro" id="IPR006311">
    <property type="entry name" value="TAT_signal"/>
</dbReference>
<dbReference type="InterPro" id="IPR036505">
    <property type="entry name" value="Amidase/PGRP_sf"/>
</dbReference>
<dbReference type="SMART" id="SM00644">
    <property type="entry name" value="Ami_2"/>
    <property type="match status" value="1"/>
</dbReference>
<dbReference type="Pfam" id="PF01510">
    <property type="entry name" value="Amidase_2"/>
    <property type="match status" value="1"/>
</dbReference>
<dbReference type="EMBL" id="MLCF01000017">
    <property type="protein sequence ID" value="OIV38626.1"/>
    <property type="molecule type" value="Genomic_DNA"/>
</dbReference>
<dbReference type="AlphaFoldDB" id="A0A1J7CG38"/>
<dbReference type="InterPro" id="IPR002502">
    <property type="entry name" value="Amidase_domain"/>
</dbReference>
<dbReference type="GO" id="GO:0008270">
    <property type="term" value="F:zinc ion binding"/>
    <property type="evidence" value="ECO:0007669"/>
    <property type="project" value="InterPro"/>
</dbReference>
<evidence type="ECO:0000256" key="1">
    <source>
        <dbReference type="ARBA" id="ARBA00007553"/>
    </source>
</evidence>
<feature type="region of interest" description="Disordered" evidence="2">
    <location>
        <begin position="156"/>
        <end position="200"/>
    </location>
</feature>
<comment type="similarity">
    <text evidence="1">Belongs to the N-acetylmuramoyl-L-alanine amidase 2 family.</text>
</comment>
<keyword evidence="3" id="KW-0732">Signal</keyword>
<reference evidence="6 7" key="1">
    <citation type="submission" date="2016-10" db="EMBL/GenBank/DDBJ databases">
        <title>Genome sequence of Streptomyces gilvigriseus MUSC 26.</title>
        <authorList>
            <person name="Lee L.-H."/>
            <person name="Ser H.-L."/>
        </authorList>
    </citation>
    <scope>NUCLEOTIDE SEQUENCE [LARGE SCALE GENOMIC DNA]</scope>
    <source>
        <strain evidence="6 7">MUSC 26</strain>
    </source>
</reference>
<name>A0A1J7CG38_9ACTN</name>
<feature type="domain" description="N-acetylmuramoyl-L-alanine amidase" evidence="4">
    <location>
        <begin position="213"/>
        <end position="375"/>
    </location>
</feature>
<gene>
    <name evidence="6" type="ORF">BIV57_05085</name>
</gene>
<dbReference type="SMART" id="SM00701">
    <property type="entry name" value="PGRP"/>
    <property type="match status" value="1"/>
</dbReference>
<dbReference type="GO" id="GO:0009253">
    <property type="term" value="P:peptidoglycan catabolic process"/>
    <property type="evidence" value="ECO:0007669"/>
    <property type="project" value="InterPro"/>
</dbReference>
<protein>
    <recommendedName>
        <fullName evidence="8">N-acetylmuramoyl-L-alanine amidase</fullName>
    </recommendedName>
</protein>
<accession>A0A1J7CG38</accession>
<organism evidence="6 7">
    <name type="scientific">Mangrovactinospora gilvigrisea</name>
    <dbReference type="NCBI Taxonomy" id="1428644"/>
    <lineage>
        <taxon>Bacteria</taxon>
        <taxon>Bacillati</taxon>
        <taxon>Actinomycetota</taxon>
        <taxon>Actinomycetes</taxon>
        <taxon>Kitasatosporales</taxon>
        <taxon>Streptomycetaceae</taxon>
        <taxon>Mangrovactinospora</taxon>
    </lineage>
</organism>
<sequence>MRALLDPSRRTVLRLGTVTAASAVLSGTVARTATAATPAVPAPPLDDVPGSTRTIPWSAFRSRGLPPATGAFSLLGLTWDDPAAELHAAVTVRVRDAATGRWSDWLPLDTHGREDAPDPDQLTTGARGGTPPLWVGPSDDLRVRLVPRAGTRLPDGLRADLVDPGPDGAAVAAHPLPEPADGPGSRALERPSTRMGGRPAIVTRKGWGADESLREKQFAYTSPVRAIFVHHTATGNGYSCSQAPAVIRGIYRYHVKSNGWRDIGYNFLVDTCGRIYEGRAGGVARPVLGAHTLGFNTGTAGIAAIGSYDSASPPSAMLSAIARLAAWKLGMTHTNPAGTVVLTSGDSGSRYPKGARHTFRTISGHRDAFSTDCPGGRLYADLPRIRSLAAG</sequence>
<evidence type="ECO:0000259" key="4">
    <source>
        <dbReference type="SMART" id="SM00644"/>
    </source>
</evidence>
<feature type="chain" id="PRO_5009644251" description="N-acetylmuramoyl-L-alanine amidase" evidence="3">
    <location>
        <begin position="36"/>
        <end position="391"/>
    </location>
</feature>
<dbReference type="SUPFAM" id="SSF55846">
    <property type="entry name" value="N-acetylmuramoyl-L-alanine amidase-like"/>
    <property type="match status" value="1"/>
</dbReference>
<dbReference type="STRING" id="1428644.BIV57_05085"/>
<dbReference type="InterPro" id="IPR006619">
    <property type="entry name" value="PGRP_domain_met/bac"/>
</dbReference>
<dbReference type="InterPro" id="IPR015510">
    <property type="entry name" value="PGRP"/>
</dbReference>
<comment type="caution">
    <text evidence="6">The sequence shown here is derived from an EMBL/GenBank/DDBJ whole genome shotgun (WGS) entry which is preliminary data.</text>
</comment>
<dbReference type="OrthoDB" id="514320at2"/>
<feature type="domain" description="Peptidoglycan recognition protein family" evidence="5">
    <location>
        <begin position="199"/>
        <end position="347"/>
    </location>
</feature>
<feature type="region of interest" description="Disordered" evidence="2">
    <location>
        <begin position="106"/>
        <end position="138"/>
    </location>
</feature>
<proteinExistence type="inferred from homology"/>
<dbReference type="PANTHER" id="PTHR11022:SF41">
    <property type="entry name" value="PEPTIDOGLYCAN-RECOGNITION PROTEIN LC-RELATED"/>
    <property type="match status" value="1"/>
</dbReference>
<dbReference type="Proteomes" id="UP000243342">
    <property type="component" value="Unassembled WGS sequence"/>
</dbReference>
<dbReference type="PANTHER" id="PTHR11022">
    <property type="entry name" value="PEPTIDOGLYCAN RECOGNITION PROTEIN"/>
    <property type="match status" value="1"/>
</dbReference>
<dbReference type="GO" id="GO:0008745">
    <property type="term" value="F:N-acetylmuramoyl-L-alanine amidase activity"/>
    <property type="evidence" value="ECO:0007669"/>
    <property type="project" value="InterPro"/>
</dbReference>
<dbReference type="PROSITE" id="PS51318">
    <property type="entry name" value="TAT"/>
    <property type="match status" value="1"/>
</dbReference>
<evidence type="ECO:0000256" key="3">
    <source>
        <dbReference type="SAM" id="SignalP"/>
    </source>
</evidence>
<keyword evidence="7" id="KW-1185">Reference proteome</keyword>
<dbReference type="Gene3D" id="3.40.80.10">
    <property type="entry name" value="Peptidoglycan recognition protein-like"/>
    <property type="match status" value="1"/>
</dbReference>
<dbReference type="CDD" id="cd06583">
    <property type="entry name" value="PGRP"/>
    <property type="match status" value="1"/>
</dbReference>
<evidence type="ECO:0000259" key="5">
    <source>
        <dbReference type="SMART" id="SM00701"/>
    </source>
</evidence>
<evidence type="ECO:0000313" key="7">
    <source>
        <dbReference type="Proteomes" id="UP000243342"/>
    </source>
</evidence>
<dbReference type="RefSeq" id="WP_071655445.1">
    <property type="nucleotide sequence ID" value="NZ_MLCF01000017.1"/>
</dbReference>
<evidence type="ECO:0008006" key="8">
    <source>
        <dbReference type="Google" id="ProtNLM"/>
    </source>
</evidence>